<dbReference type="STRING" id="602072.A0A1R3S047"/>
<name>A0A1R3S047_ASPC5</name>
<dbReference type="Gene3D" id="3.40.50.1820">
    <property type="entry name" value="alpha/beta hydrolase"/>
    <property type="match status" value="1"/>
</dbReference>
<dbReference type="Proteomes" id="UP000188318">
    <property type="component" value="Unassembled WGS sequence"/>
</dbReference>
<organism evidence="2 3">
    <name type="scientific">Aspergillus carbonarius (strain ITEM 5010)</name>
    <dbReference type="NCBI Taxonomy" id="602072"/>
    <lineage>
        <taxon>Eukaryota</taxon>
        <taxon>Fungi</taxon>
        <taxon>Dikarya</taxon>
        <taxon>Ascomycota</taxon>
        <taxon>Pezizomycotina</taxon>
        <taxon>Eurotiomycetes</taxon>
        <taxon>Eurotiomycetidae</taxon>
        <taxon>Eurotiales</taxon>
        <taxon>Aspergillaceae</taxon>
        <taxon>Aspergillus</taxon>
        <taxon>Aspergillus subgen. Circumdati</taxon>
    </lineage>
</organism>
<evidence type="ECO:0000313" key="2">
    <source>
        <dbReference type="EMBL" id="OOG00094.1"/>
    </source>
</evidence>
<dbReference type="AlphaFoldDB" id="A0A1R3S047"/>
<reference evidence="3" key="1">
    <citation type="journal article" date="2017" name="Genome Biol.">
        <title>Comparative genomics reveals high biological diversity and specific adaptations in the industrially and medically important fungal genus Aspergillus.</title>
        <authorList>
            <person name="de Vries R.P."/>
            <person name="Riley R."/>
            <person name="Wiebenga A."/>
            <person name="Aguilar-Osorio G."/>
            <person name="Amillis S."/>
            <person name="Uchima C.A."/>
            <person name="Anderluh G."/>
            <person name="Asadollahi M."/>
            <person name="Askin M."/>
            <person name="Barry K."/>
            <person name="Battaglia E."/>
            <person name="Bayram O."/>
            <person name="Benocci T."/>
            <person name="Braus-Stromeyer S.A."/>
            <person name="Caldana C."/>
            <person name="Canovas D."/>
            <person name="Cerqueira G.C."/>
            <person name="Chen F."/>
            <person name="Chen W."/>
            <person name="Choi C."/>
            <person name="Clum A."/>
            <person name="Dos Santos R.A."/>
            <person name="Damasio A.R."/>
            <person name="Diallinas G."/>
            <person name="Emri T."/>
            <person name="Fekete E."/>
            <person name="Flipphi M."/>
            <person name="Freyberg S."/>
            <person name="Gallo A."/>
            <person name="Gournas C."/>
            <person name="Habgood R."/>
            <person name="Hainaut M."/>
            <person name="Harispe M.L."/>
            <person name="Henrissat B."/>
            <person name="Hilden K.S."/>
            <person name="Hope R."/>
            <person name="Hossain A."/>
            <person name="Karabika E."/>
            <person name="Karaffa L."/>
            <person name="Karanyi Z."/>
            <person name="Krasevec N."/>
            <person name="Kuo A."/>
            <person name="Kusch H."/>
            <person name="LaButti K."/>
            <person name="Lagendijk E.L."/>
            <person name="Lapidus A."/>
            <person name="Levasseur A."/>
            <person name="Lindquist E."/>
            <person name="Lipzen A."/>
            <person name="Logrieco A.F."/>
            <person name="MacCabe A."/>
            <person name="Maekelae M.R."/>
            <person name="Malavazi I."/>
            <person name="Melin P."/>
            <person name="Meyer V."/>
            <person name="Mielnichuk N."/>
            <person name="Miskei M."/>
            <person name="Molnar A.P."/>
            <person name="Mule G."/>
            <person name="Ngan C.Y."/>
            <person name="Orejas M."/>
            <person name="Orosz E."/>
            <person name="Ouedraogo J.P."/>
            <person name="Overkamp K.M."/>
            <person name="Park H.-S."/>
            <person name="Perrone G."/>
            <person name="Piumi F."/>
            <person name="Punt P.J."/>
            <person name="Ram A.F."/>
            <person name="Ramon A."/>
            <person name="Rauscher S."/>
            <person name="Record E."/>
            <person name="Riano-Pachon D.M."/>
            <person name="Robert V."/>
            <person name="Roehrig J."/>
            <person name="Ruller R."/>
            <person name="Salamov A."/>
            <person name="Salih N.S."/>
            <person name="Samson R.A."/>
            <person name="Sandor E."/>
            <person name="Sanguinetti M."/>
            <person name="Schuetze T."/>
            <person name="Sepcic K."/>
            <person name="Shelest E."/>
            <person name="Sherlock G."/>
            <person name="Sophianopoulou V."/>
            <person name="Squina F.M."/>
            <person name="Sun H."/>
            <person name="Susca A."/>
            <person name="Todd R.B."/>
            <person name="Tsang A."/>
            <person name="Unkles S.E."/>
            <person name="van de Wiele N."/>
            <person name="van Rossen-Uffink D."/>
            <person name="Oliveira J.V."/>
            <person name="Vesth T.C."/>
            <person name="Visser J."/>
            <person name="Yu J.-H."/>
            <person name="Zhou M."/>
            <person name="Andersen M.R."/>
            <person name="Archer D.B."/>
            <person name="Baker S.E."/>
            <person name="Benoit I."/>
            <person name="Brakhage A.A."/>
            <person name="Braus G.H."/>
            <person name="Fischer R."/>
            <person name="Frisvad J.C."/>
            <person name="Goldman G.H."/>
            <person name="Houbraken J."/>
            <person name="Oakley B."/>
            <person name="Pocsi I."/>
            <person name="Scazzocchio C."/>
            <person name="Seiboth B."/>
            <person name="vanKuyk P.A."/>
            <person name="Wortman J."/>
            <person name="Dyer P.S."/>
            <person name="Grigoriev I.V."/>
        </authorList>
    </citation>
    <scope>NUCLEOTIDE SEQUENCE [LARGE SCALE GENOMIC DNA]</scope>
    <source>
        <strain evidence="3">ITEM 5010</strain>
    </source>
</reference>
<dbReference type="InterPro" id="IPR000073">
    <property type="entry name" value="AB_hydrolase_1"/>
</dbReference>
<proteinExistence type="predicted"/>
<dbReference type="EMBL" id="KV907494">
    <property type="protein sequence ID" value="OOG00094.1"/>
    <property type="molecule type" value="Genomic_DNA"/>
</dbReference>
<dbReference type="PANTHER" id="PTHR37017">
    <property type="entry name" value="AB HYDROLASE-1 DOMAIN-CONTAINING PROTEIN-RELATED"/>
    <property type="match status" value="1"/>
</dbReference>
<dbReference type="InterPro" id="IPR029058">
    <property type="entry name" value="AB_hydrolase_fold"/>
</dbReference>
<dbReference type="OMA" id="AYLLCEN"/>
<protein>
    <recommendedName>
        <fullName evidence="1">AB hydrolase-1 domain-containing protein</fullName>
    </recommendedName>
</protein>
<gene>
    <name evidence="2" type="ORF">ASPCADRAFT_161612</name>
</gene>
<dbReference type="Pfam" id="PF12697">
    <property type="entry name" value="Abhydrolase_6"/>
    <property type="match status" value="1"/>
</dbReference>
<dbReference type="OrthoDB" id="408373at2759"/>
<feature type="domain" description="AB hydrolase-1" evidence="1">
    <location>
        <begin position="9"/>
        <end position="239"/>
    </location>
</feature>
<keyword evidence="3" id="KW-1185">Reference proteome</keyword>
<accession>A0A1R3S047</accession>
<dbReference type="PANTHER" id="PTHR37017:SF11">
    <property type="entry name" value="ESTERASE_LIPASE_THIOESTERASE DOMAIN-CONTAINING PROTEIN"/>
    <property type="match status" value="1"/>
</dbReference>
<dbReference type="InterPro" id="IPR052897">
    <property type="entry name" value="Sec-Metab_Biosynth_Hydrolase"/>
</dbReference>
<dbReference type="VEuPathDB" id="FungiDB:ASPCADRAFT_161612"/>
<evidence type="ECO:0000259" key="1">
    <source>
        <dbReference type="Pfam" id="PF12697"/>
    </source>
</evidence>
<evidence type="ECO:0000313" key="3">
    <source>
        <dbReference type="Proteomes" id="UP000188318"/>
    </source>
</evidence>
<sequence length="247" mass="27116">MSTNPNPTLILTPGAWYPPTAFDPLIAKLPTYTCHAVAFPSIQNAPHIQDLQPDIETVRSLIEKEADAGNDIVIISHSWSGLPVNSALTSLSKESRQKEGKTGGVVKLIFISAFIPEVGESLIAAFGGEAPEWYVRDVTNNTVSASDPFNLFFHDVPDGKQWAETLRPHAWATKNSPATGAAYVEIPSVYLLCEEDRAIPLFVQELMVEKARAKGARIETEKIKTAHSPWLVFPDEVAEFVKRHATV</sequence>
<dbReference type="SUPFAM" id="SSF53474">
    <property type="entry name" value="alpha/beta-Hydrolases"/>
    <property type="match status" value="1"/>
</dbReference>